<accession>A0A367GTV8</accession>
<dbReference type="Proteomes" id="UP000253209">
    <property type="component" value="Unassembled WGS sequence"/>
</dbReference>
<dbReference type="PANTHER" id="PTHR40111">
    <property type="entry name" value="CEPHALOSPORIN-C DEACETYLASE"/>
    <property type="match status" value="1"/>
</dbReference>
<feature type="active site" description="Nucleophile" evidence="1">
    <location>
        <position position="308"/>
    </location>
</feature>
<evidence type="ECO:0000313" key="4">
    <source>
        <dbReference type="EMBL" id="RCH56143.1"/>
    </source>
</evidence>
<dbReference type="GO" id="GO:0005976">
    <property type="term" value="P:polysaccharide metabolic process"/>
    <property type="evidence" value="ECO:0007669"/>
    <property type="project" value="TreeGrafter"/>
</dbReference>
<evidence type="ECO:0000313" key="5">
    <source>
        <dbReference type="Proteomes" id="UP000253209"/>
    </source>
</evidence>
<sequence length="443" mass="50012">MLKKLGLHYTVFLTIIVLTICVSHASAALLQHEEESEKEFLFAAAPSKKDAIYKTGDKIKYVVSVDNPFDVVQEGTVSFRVTNTKNAEVAANSIKVNIGKRSSDKFTLDVPFQKDPGFYKIAIMINVSEYDDTLRRTFGVNPREVVSEYPEPGDFDKFWSDARNELRKVKPEFKMTPQPTRSRSGVDVFLVEMKSIDNVTVRGWLSMAKNRKAKQKLPVLVVFPGYGLMGVDAMITTQDMAVFTFNFRGEGNSRDAVRPTYAGFLTDNIEDKKKYILRGAIMDCIRAIDFVCSRPELDTANITASGASLGGFFSIAVASLDKRIKLCSSNNPVFSDWRALRGNADWPMSGLMKYSNARFVKLDKLLDTLDYFDLKNFSKRLECRTVIGIGLLDHLAPPQNQYAMINRIVGEHKVFVYPNLTHEVPPSLHVYVTHWLMDEFGLF</sequence>
<feature type="domain" description="Acetyl xylan esterase" evidence="3">
    <location>
        <begin position="147"/>
        <end position="437"/>
    </location>
</feature>
<dbReference type="RefSeq" id="WP_114004180.1">
    <property type="nucleotide sequence ID" value="NZ_QGDC01000002.1"/>
</dbReference>
<feature type="active site" description="Charge relay system" evidence="1">
    <location>
        <position position="393"/>
    </location>
</feature>
<proteinExistence type="predicted"/>
<dbReference type="AlphaFoldDB" id="A0A367GTV8"/>
<dbReference type="InterPro" id="IPR029058">
    <property type="entry name" value="AB_hydrolase_fold"/>
</dbReference>
<keyword evidence="5" id="KW-1185">Reference proteome</keyword>
<feature type="active site" description="Charge relay system" evidence="1">
    <location>
        <position position="422"/>
    </location>
</feature>
<evidence type="ECO:0000256" key="2">
    <source>
        <dbReference type="PIRSR" id="PIRSR639069-2"/>
    </source>
</evidence>
<dbReference type="Pfam" id="PF05448">
    <property type="entry name" value="AXE1"/>
    <property type="match status" value="1"/>
</dbReference>
<comment type="caution">
    <text evidence="4">The sequence shown here is derived from an EMBL/GenBank/DDBJ whole genome shotgun (WGS) entry which is preliminary data.</text>
</comment>
<dbReference type="InterPro" id="IPR039069">
    <property type="entry name" value="CE7"/>
</dbReference>
<dbReference type="InterPro" id="IPR008391">
    <property type="entry name" value="AXE1_dom"/>
</dbReference>
<dbReference type="SUPFAM" id="SSF53474">
    <property type="entry name" value="alpha/beta-Hydrolases"/>
    <property type="match status" value="1"/>
</dbReference>
<gene>
    <name evidence="4" type="ORF">DJ568_05200</name>
</gene>
<evidence type="ECO:0000256" key="1">
    <source>
        <dbReference type="PIRSR" id="PIRSR639069-1"/>
    </source>
</evidence>
<dbReference type="Gene3D" id="3.40.50.1820">
    <property type="entry name" value="alpha/beta hydrolase"/>
    <property type="match status" value="1"/>
</dbReference>
<organism evidence="4 5">
    <name type="scientific">Mucilaginibacter hurinus</name>
    <dbReference type="NCBI Taxonomy" id="2201324"/>
    <lineage>
        <taxon>Bacteria</taxon>
        <taxon>Pseudomonadati</taxon>
        <taxon>Bacteroidota</taxon>
        <taxon>Sphingobacteriia</taxon>
        <taxon>Sphingobacteriales</taxon>
        <taxon>Sphingobacteriaceae</taxon>
        <taxon>Mucilaginibacter</taxon>
    </lineage>
</organism>
<protein>
    <recommendedName>
        <fullName evidence="3">Acetyl xylan esterase domain-containing protein</fullName>
    </recommendedName>
</protein>
<reference evidence="4 5" key="1">
    <citation type="submission" date="2018-05" db="EMBL/GenBank/DDBJ databases">
        <title>Mucilaginibacter hurinus sp. nov., isolated from briquette warehouse soil.</title>
        <authorList>
            <person name="Choi L."/>
        </authorList>
    </citation>
    <scope>NUCLEOTIDE SEQUENCE [LARGE SCALE GENOMIC DNA]</scope>
    <source>
        <strain evidence="4 5">ZR32</strain>
    </source>
</reference>
<feature type="binding site" evidence="2">
    <location>
        <position position="226"/>
    </location>
    <ligand>
        <name>substrate</name>
    </ligand>
</feature>
<dbReference type="EMBL" id="QGDC01000002">
    <property type="protein sequence ID" value="RCH56143.1"/>
    <property type="molecule type" value="Genomic_DNA"/>
</dbReference>
<evidence type="ECO:0000259" key="3">
    <source>
        <dbReference type="Pfam" id="PF05448"/>
    </source>
</evidence>
<name>A0A367GTV8_9SPHI</name>
<dbReference type="PANTHER" id="PTHR40111:SF1">
    <property type="entry name" value="CEPHALOSPORIN-C DEACETYLASE"/>
    <property type="match status" value="1"/>
</dbReference>
<dbReference type="GO" id="GO:0052689">
    <property type="term" value="F:carboxylic ester hydrolase activity"/>
    <property type="evidence" value="ECO:0007669"/>
    <property type="project" value="TreeGrafter"/>
</dbReference>
<dbReference type="OrthoDB" id="3668964at2"/>